<reference evidence="9 10" key="1">
    <citation type="submission" date="2017-06" db="EMBL/GenBank/DDBJ databases">
        <authorList>
            <person name="Kim H.J."/>
            <person name="Triplett B.A."/>
        </authorList>
    </citation>
    <scope>NUCLEOTIDE SEQUENCE [LARGE SCALE GENOMIC DNA]</scope>
    <source>
        <strain evidence="9 10">DSM 14713</strain>
    </source>
</reference>
<dbReference type="SUPFAM" id="SSF47384">
    <property type="entry name" value="Homodimeric domain of signal transducing histidine kinase"/>
    <property type="match status" value="1"/>
</dbReference>
<evidence type="ECO:0000256" key="2">
    <source>
        <dbReference type="ARBA" id="ARBA00012438"/>
    </source>
</evidence>
<dbReference type="InterPro" id="IPR000700">
    <property type="entry name" value="PAS-assoc_C"/>
</dbReference>
<dbReference type="SUPFAM" id="SSF55785">
    <property type="entry name" value="PYP-like sensor domain (PAS domain)"/>
    <property type="match status" value="1"/>
</dbReference>
<gene>
    <name evidence="9" type="ORF">MEBOL_005137</name>
</gene>
<sequence length="499" mass="56467">MGSGGLDGITEFTGTLESVEPYGLVLLKRALDSNHPLLDAEWLMSTSAARRLLPGAECYRGWRVRDICAAQGEEFVRMLVRWENQLARRPRLSENVSYVLGERRFVFRADMLQSAEHLVVWIRDITERERMEQALRENETRYELVARATRDVLWDWNVARGEVSWSTSPGEVFGEAPGQGPTSIAWWRERIHPEDQQQALRTLHQVMSGQDDHWTNEYRFRRADGSYAFVLERGYIGRNSAGRPERLIGAMMDVSERQQREEDQAREARLLERFMGIIGHDLGSPLAAIRISSQMLQQAPNLTPAQRAALGRIEESARRVTRLTQQLLDSVLARNGGIPVQPRPTDLEQLCHRVLDEFTAIYPERSLQLTVEGDTHGQWDQDRLAQAISNLVGNALEHGEASHPVSLRLWDDAGVQRLEVNNRGAPIDPALMPHLFEPFRRGDPHARQVSGGGAGLGLFIVREIVRAHRGEVEVRSTPEEGTTFGLTLPRQQAPDAREP</sequence>
<dbReference type="SMART" id="SM00387">
    <property type="entry name" value="HATPase_c"/>
    <property type="match status" value="1"/>
</dbReference>
<dbReference type="AlphaFoldDB" id="A0A250IIM6"/>
<evidence type="ECO:0000256" key="1">
    <source>
        <dbReference type="ARBA" id="ARBA00000085"/>
    </source>
</evidence>
<name>A0A250IIM6_9BACT</name>
<dbReference type="InterPro" id="IPR003594">
    <property type="entry name" value="HATPase_dom"/>
</dbReference>
<dbReference type="PANTHER" id="PTHR43304:SF1">
    <property type="entry name" value="PAC DOMAIN-CONTAINING PROTEIN"/>
    <property type="match status" value="1"/>
</dbReference>
<evidence type="ECO:0000259" key="7">
    <source>
        <dbReference type="PROSITE" id="PS50109"/>
    </source>
</evidence>
<dbReference type="SUPFAM" id="SSF55874">
    <property type="entry name" value="ATPase domain of HSP90 chaperone/DNA topoisomerase II/histidine kinase"/>
    <property type="match status" value="1"/>
</dbReference>
<dbReference type="Gene3D" id="3.30.450.20">
    <property type="entry name" value="PAS domain"/>
    <property type="match status" value="1"/>
</dbReference>
<dbReference type="CDD" id="cd00082">
    <property type="entry name" value="HisKA"/>
    <property type="match status" value="1"/>
</dbReference>
<dbReference type="SMART" id="SM00086">
    <property type="entry name" value="PAC"/>
    <property type="match status" value="1"/>
</dbReference>
<dbReference type="InterPro" id="IPR052162">
    <property type="entry name" value="Sensor_kinase/Photoreceptor"/>
</dbReference>
<organism evidence="9 10">
    <name type="scientific">Melittangium boletus DSM 14713</name>
    <dbReference type="NCBI Taxonomy" id="1294270"/>
    <lineage>
        <taxon>Bacteria</taxon>
        <taxon>Pseudomonadati</taxon>
        <taxon>Myxococcota</taxon>
        <taxon>Myxococcia</taxon>
        <taxon>Myxococcales</taxon>
        <taxon>Cystobacterineae</taxon>
        <taxon>Archangiaceae</taxon>
        <taxon>Melittangium</taxon>
    </lineage>
</organism>
<dbReference type="InterPro" id="IPR036890">
    <property type="entry name" value="HATPase_C_sf"/>
</dbReference>
<dbReference type="SMART" id="SM00388">
    <property type="entry name" value="HisKA"/>
    <property type="match status" value="1"/>
</dbReference>
<evidence type="ECO:0000256" key="4">
    <source>
        <dbReference type="ARBA" id="ARBA00022679"/>
    </source>
</evidence>
<dbReference type="Gene3D" id="3.30.565.10">
    <property type="entry name" value="Histidine kinase-like ATPase, C-terminal domain"/>
    <property type="match status" value="1"/>
</dbReference>
<dbReference type="Pfam" id="PF08447">
    <property type="entry name" value="PAS_3"/>
    <property type="match status" value="1"/>
</dbReference>
<dbReference type="PROSITE" id="PS50109">
    <property type="entry name" value="HIS_KIN"/>
    <property type="match status" value="1"/>
</dbReference>
<evidence type="ECO:0000256" key="5">
    <source>
        <dbReference type="ARBA" id="ARBA00022777"/>
    </source>
</evidence>
<evidence type="ECO:0000259" key="8">
    <source>
        <dbReference type="PROSITE" id="PS50113"/>
    </source>
</evidence>
<dbReference type="EMBL" id="CP022163">
    <property type="protein sequence ID" value="ATB31674.1"/>
    <property type="molecule type" value="Genomic_DNA"/>
</dbReference>
<dbReference type="PANTHER" id="PTHR43304">
    <property type="entry name" value="PHYTOCHROME-LIKE PROTEIN CPH1"/>
    <property type="match status" value="1"/>
</dbReference>
<feature type="domain" description="Histidine kinase" evidence="7">
    <location>
        <begin position="277"/>
        <end position="492"/>
    </location>
</feature>
<dbReference type="PRINTS" id="PR00344">
    <property type="entry name" value="BCTRLSENSOR"/>
</dbReference>
<feature type="region of interest" description="Disordered" evidence="6">
    <location>
        <begin position="474"/>
        <end position="499"/>
    </location>
</feature>
<evidence type="ECO:0000313" key="10">
    <source>
        <dbReference type="Proteomes" id="UP000217289"/>
    </source>
</evidence>
<dbReference type="Pfam" id="PF00512">
    <property type="entry name" value="HisKA"/>
    <property type="match status" value="1"/>
</dbReference>
<feature type="domain" description="PAC" evidence="8">
    <location>
        <begin position="214"/>
        <end position="266"/>
    </location>
</feature>
<keyword evidence="4" id="KW-0808">Transferase</keyword>
<dbReference type="NCBIfam" id="TIGR00229">
    <property type="entry name" value="sensory_box"/>
    <property type="match status" value="1"/>
</dbReference>
<dbReference type="Gene3D" id="1.10.287.130">
    <property type="match status" value="1"/>
</dbReference>
<dbReference type="InterPro" id="IPR003661">
    <property type="entry name" value="HisK_dim/P_dom"/>
</dbReference>
<dbReference type="Pfam" id="PF02518">
    <property type="entry name" value="HATPase_c"/>
    <property type="match status" value="1"/>
</dbReference>
<dbReference type="InterPro" id="IPR035965">
    <property type="entry name" value="PAS-like_dom_sf"/>
</dbReference>
<dbReference type="KEGG" id="mbd:MEBOL_005137"/>
<protein>
    <recommendedName>
        <fullName evidence="2">histidine kinase</fullName>
        <ecNumber evidence="2">2.7.13.3</ecNumber>
    </recommendedName>
</protein>
<dbReference type="GO" id="GO:0000155">
    <property type="term" value="F:phosphorelay sensor kinase activity"/>
    <property type="evidence" value="ECO:0007669"/>
    <property type="project" value="InterPro"/>
</dbReference>
<dbReference type="InterPro" id="IPR013655">
    <property type="entry name" value="PAS_fold_3"/>
</dbReference>
<dbReference type="CDD" id="cd00130">
    <property type="entry name" value="PAS"/>
    <property type="match status" value="1"/>
</dbReference>
<accession>A0A250IIM6</accession>
<dbReference type="InterPro" id="IPR036097">
    <property type="entry name" value="HisK_dim/P_sf"/>
</dbReference>
<comment type="catalytic activity">
    <reaction evidence="1">
        <text>ATP + protein L-histidine = ADP + protein N-phospho-L-histidine.</text>
        <dbReference type="EC" id="2.7.13.3"/>
    </reaction>
</comment>
<keyword evidence="10" id="KW-1185">Reference proteome</keyword>
<evidence type="ECO:0000313" key="9">
    <source>
        <dbReference type="EMBL" id="ATB31674.1"/>
    </source>
</evidence>
<dbReference type="InterPro" id="IPR000014">
    <property type="entry name" value="PAS"/>
</dbReference>
<dbReference type="Proteomes" id="UP000217289">
    <property type="component" value="Chromosome"/>
</dbReference>
<evidence type="ECO:0000256" key="6">
    <source>
        <dbReference type="SAM" id="MobiDB-lite"/>
    </source>
</evidence>
<proteinExistence type="predicted"/>
<evidence type="ECO:0000256" key="3">
    <source>
        <dbReference type="ARBA" id="ARBA00022553"/>
    </source>
</evidence>
<keyword evidence="3" id="KW-0597">Phosphoprotein</keyword>
<dbReference type="InterPro" id="IPR004358">
    <property type="entry name" value="Sig_transdc_His_kin-like_C"/>
</dbReference>
<keyword evidence="5 9" id="KW-0418">Kinase</keyword>
<dbReference type="InterPro" id="IPR005467">
    <property type="entry name" value="His_kinase_dom"/>
</dbReference>
<dbReference type="EC" id="2.7.13.3" evidence="2"/>
<dbReference type="PROSITE" id="PS50113">
    <property type="entry name" value="PAC"/>
    <property type="match status" value="1"/>
</dbReference>
<dbReference type="InterPro" id="IPR001610">
    <property type="entry name" value="PAC"/>
</dbReference>